<feature type="compositionally biased region" description="Polar residues" evidence="1">
    <location>
        <begin position="116"/>
        <end position="135"/>
    </location>
</feature>
<feature type="region of interest" description="Disordered" evidence="1">
    <location>
        <begin position="104"/>
        <end position="135"/>
    </location>
</feature>
<accession>A0A5J6VMG4</accession>
<organism evidence="3">
    <name type="scientific">Megaviridae environmental sample</name>
    <dbReference type="NCBI Taxonomy" id="1737588"/>
    <lineage>
        <taxon>Viruses</taxon>
        <taxon>Varidnaviria</taxon>
        <taxon>Bamfordvirae</taxon>
        <taxon>Nucleocytoviricota</taxon>
        <taxon>Megaviricetes</taxon>
        <taxon>Imitervirales</taxon>
        <taxon>Mimiviridae</taxon>
        <taxon>environmental samples</taxon>
    </lineage>
</organism>
<name>A0A5J6VMG4_9VIRU</name>
<reference evidence="3" key="1">
    <citation type="journal article" date="2019" name="Philos. Trans. R. Soc. Lond., B, Biol. Sci.">
        <title>Targeted metagenomic recovery of four divergent viruses reveals shared and distinctive characteristics of giant viruses of marine eukaryotes.</title>
        <authorList>
            <person name="Needham D.M."/>
            <person name="Poirier C."/>
            <person name="Hehenberger E."/>
            <person name="Jimenez V."/>
            <person name="Swalwell J.E."/>
            <person name="Santoro A.E."/>
            <person name="Worden A.Z."/>
        </authorList>
    </citation>
    <scope>NUCLEOTIDE SEQUENCE</scope>
    <source>
        <strain evidence="3">MPacV-611</strain>
    </source>
</reference>
<keyword evidence="2" id="KW-0472">Membrane</keyword>
<evidence type="ECO:0000313" key="3">
    <source>
        <dbReference type="EMBL" id="QFG74661.1"/>
    </source>
</evidence>
<evidence type="ECO:0000256" key="2">
    <source>
        <dbReference type="SAM" id="Phobius"/>
    </source>
</evidence>
<evidence type="ECO:0000256" key="1">
    <source>
        <dbReference type="SAM" id="MobiDB-lite"/>
    </source>
</evidence>
<dbReference type="EMBL" id="MN448289">
    <property type="protein sequence ID" value="QFG74661.1"/>
    <property type="molecule type" value="Genomic_DNA"/>
</dbReference>
<sequence length="319" mass="35962">MIDITQFMMISILCVIAIIVYNAAMLPDSYGEKENYDHEPIEYSENGNYNDVTEKFDSVPAEVKSEGKWNQIRGPNQDEPTAVEVLDQDILDQSAEERQVIEQSVDRPGELPDFSTIDNNNMNVPPQEPPSKQSMFDKSAAVKTNITGWDGKIIDYSDPESSLVVDDDGNPVLDSAGNKQYITPDTRMIDTSVYAKDEDGNIIKDEDGNKKFNPNFGKPLDVNVENPFNVEARDFSREYHEYKNSYLDNEILTLPGTDALAATENRFYAIDTLSTVNRNSSTDLRGEVPVEHDESFFAPFYQSPLKNHLEPRIPSGRLN</sequence>
<protein>
    <submittedName>
        <fullName evidence="3">Uncharacterized protein</fullName>
    </submittedName>
</protein>
<feature type="transmembrane region" description="Helical" evidence="2">
    <location>
        <begin position="7"/>
        <end position="26"/>
    </location>
</feature>
<proteinExistence type="predicted"/>
<keyword evidence="2" id="KW-1133">Transmembrane helix</keyword>
<keyword evidence="2" id="KW-0812">Transmembrane</keyword>